<dbReference type="Gene3D" id="3.40.50.1820">
    <property type="entry name" value="alpha/beta hydrolase"/>
    <property type="match status" value="1"/>
</dbReference>
<name>A0A9Q9AUE0_9PEZI</name>
<gene>
    <name evidence="1" type="ORF">Slin15195_G055010</name>
</gene>
<protein>
    <submittedName>
        <fullName evidence="1">Esterase, PHB depolymerase, alpha/Beta hydrolase</fullName>
    </submittedName>
</protein>
<dbReference type="OrthoDB" id="6020543at2759"/>
<dbReference type="SMR" id="A0A9Q9AUE0"/>
<dbReference type="SUPFAM" id="SSF53474">
    <property type="entry name" value="alpha/beta-Hydrolases"/>
    <property type="match status" value="1"/>
</dbReference>
<evidence type="ECO:0000313" key="2">
    <source>
        <dbReference type="Proteomes" id="UP001056384"/>
    </source>
</evidence>
<proteinExistence type="predicted"/>
<dbReference type="Proteomes" id="UP001056384">
    <property type="component" value="Chromosome 4"/>
</dbReference>
<dbReference type="GO" id="GO:0016787">
    <property type="term" value="F:hydrolase activity"/>
    <property type="evidence" value="ECO:0007669"/>
    <property type="project" value="UniProtKB-KW"/>
</dbReference>
<reference evidence="1" key="1">
    <citation type="submission" date="2022-06" db="EMBL/GenBank/DDBJ databases">
        <title>Complete genome sequences of two strains of the flax pathogen Septoria linicola.</title>
        <authorList>
            <person name="Lapalu N."/>
            <person name="Simon A."/>
            <person name="Demenou B."/>
            <person name="Paumier D."/>
            <person name="Guillot M.-P."/>
            <person name="Gout L."/>
            <person name="Valade R."/>
        </authorList>
    </citation>
    <scope>NUCLEOTIDE SEQUENCE</scope>
    <source>
        <strain evidence="1">SE15195</strain>
    </source>
</reference>
<evidence type="ECO:0000313" key="1">
    <source>
        <dbReference type="EMBL" id="USW52182.1"/>
    </source>
</evidence>
<dbReference type="PANTHER" id="PTHR42972">
    <property type="entry name" value="TOL-PAL SYSTEM PROTEIN TOLB"/>
    <property type="match status" value="1"/>
</dbReference>
<organism evidence="1 2">
    <name type="scientific">Septoria linicola</name>
    <dbReference type="NCBI Taxonomy" id="215465"/>
    <lineage>
        <taxon>Eukaryota</taxon>
        <taxon>Fungi</taxon>
        <taxon>Dikarya</taxon>
        <taxon>Ascomycota</taxon>
        <taxon>Pezizomycotina</taxon>
        <taxon>Dothideomycetes</taxon>
        <taxon>Dothideomycetidae</taxon>
        <taxon>Mycosphaerellales</taxon>
        <taxon>Mycosphaerellaceae</taxon>
        <taxon>Septoria</taxon>
    </lineage>
</organism>
<keyword evidence="2" id="KW-1185">Reference proteome</keyword>
<dbReference type="AlphaFoldDB" id="A0A9Q9AUE0"/>
<keyword evidence="1" id="KW-0378">Hydrolase</keyword>
<dbReference type="PANTHER" id="PTHR42972:SF8">
    <property type="entry name" value="POLYHYDROXYBUTYRATE DEPOLYMERASE"/>
    <property type="match status" value="1"/>
</dbReference>
<sequence>MYTIDSTSITVSGFSAGGFMAAQLAIAYSSNFSAFGIFAGGPYDCARNQDFFTVCMYNATPSIELPTSNIKEWSAEGRIESIDNLLSKKVYVQSGVLDEVIGLSVTRELVTQLENFVSRENIRHVELEGAAHVFPTNSDILNITTSAVAKDIQPQCNSSTHPFIANCGYDGAGEMLQWLYNDNLTIPPSKPKTSELQGTLHKYPQTHSLGAMGLAEHGYYYLPSTCRPNSTSLQPRKCKLHLALHGCTMSHNDIGEIFLRSSGYLDWAEANDMVVMFPQAERDETLRPIWNGTEFAGGALACFDWIGWVGDDADWKSGKQMRAIMNAVEWIAKQSEGEEGEWRRDDEL</sequence>
<accession>A0A9Q9AUE0</accession>
<dbReference type="InterPro" id="IPR029058">
    <property type="entry name" value="AB_hydrolase_fold"/>
</dbReference>
<dbReference type="EMBL" id="CP099421">
    <property type="protein sequence ID" value="USW52182.1"/>
    <property type="molecule type" value="Genomic_DNA"/>
</dbReference>